<dbReference type="Proteomes" id="UP000655225">
    <property type="component" value="Unassembled WGS sequence"/>
</dbReference>
<dbReference type="OrthoDB" id="690068at2759"/>
<dbReference type="InterPro" id="IPR011598">
    <property type="entry name" value="bHLH_dom"/>
</dbReference>
<dbReference type="PANTHER" id="PTHR45844">
    <property type="entry name" value="TRANSCRIPTION FACTOR BHLH30"/>
    <property type="match status" value="1"/>
</dbReference>
<dbReference type="GO" id="GO:0003677">
    <property type="term" value="F:DNA binding"/>
    <property type="evidence" value="ECO:0007669"/>
    <property type="project" value="UniProtKB-KW"/>
</dbReference>
<proteinExistence type="predicted"/>
<dbReference type="Pfam" id="PF00010">
    <property type="entry name" value="HLH"/>
    <property type="match status" value="1"/>
</dbReference>
<dbReference type="InterPro" id="IPR036638">
    <property type="entry name" value="HLH_DNA-bd_sf"/>
</dbReference>
<evidence type="ECO:0000259" key="6">
    <source>
        <dbReference type="PROSITE" id="PS51671"/>
    </source>
</evidence>
<evidence type="ECO:0000256" key="4">
    <source>
        <dbReference type="SAM" id="MobiDB-lite"/>
    </source>
</evidence>
<evidence type="ECO:0000259" key="5">
    <source>
        <dbReference type="PROSITE" id="PS50888"/>
    </source>
</evidence>
<protein>
    <recommendedName>
        <fullName evidence="9">BHLH domain-containing protein</fullName>
    </recommendedName>
</protein>
<evidence type="ECO:0000313" key="7">
    <source>
        <dbReference type="EMBL" id="KAF8404700.1"/>
    </source>
</evidence>
<sequence length="341" mass="36248">MTYVSSPPIVMLPSFAPLHNPSGLLPHAATTPASVVTPLYVPSPAVEPPPAVSPTSSPATARSTFESQPASPIAPPPASPSANASPPPALDLYVELPFATPAAPTSPRYLTQFQDEEIDMLPFPSYYGSLGSCSNWDGYIQGVSSTEMMNGGGSTSSSRSTAEAKAVAACKSHSEAERRRRERINGHLATLRTLLPNTTKTDKASLLAEWPFPGETDELKLGYCDFDCDCEEEAEGESSRRLLIRVSLCCDDRPDLLSDLTQALRSVGVRIVKAEMATIGGRTKSVFAIEGRETEREGGGGVEDFGTLRRALKAVLDKPALSSGSAMAQVLAGNKRPRLSR</sequence>
<dbReference type="PANTHER" id="PTHR45844:SF16">
    <property type="entry name" value="TRANSCRIPTION FACTOR BHLH30-LIKE"/>
    <property type="match status" value="1"/>
</dbReference>
<dbReference type="PROSITE" id="PS51671">
    <property type="entry name" value="ACT"/>
    <property type="match status" value="1"/>
</dbReference>
<dbReference type="AlphaFoldDB" id="A0A834ZFH9"/>
<evidence type="ECO:0008006" key="9">
    <source>
        <dbReference type="Google" id="ProtNLM"/>
    </source>
</evidence>
<dbReference type="Gene3D" id="3.30.70.260">
    <property type="match status" value="1"/>
</dbReference>
<dbReference type="InterPro" id="IPR045847">
    <property type="entry name" value="AIG1-like"/>
</dbReference>
<dbReference type="GO" id="GO:0046983">
    <property type="term" value="F:protein dimerization activity"/>
    <property type="evidence" value="ECO:0007669"/>
    <property type="project" value="InterPro"/>
</dbReference>
<evidence type="ECO:0000256" key="1">
    <source>
        <dbReference type="ARBA" id="ARBA00023015"/>
    </source>
</evidence>
<dbReference type="EMBL" id="JABCRI010000006">
    <property type="protein sequence ID" value="KAF8404700.1"/>
    <property type="molecule type" value="Genomic_DNA"/>
</dbReference>
<feature type="domain" description="BHLH" evidence="5">
    <location>
        <begin position="168"/>
        <end position="217"/>
    </location>
</feature>
<reference evidence="7 8" key="1">
    <citation type="submission" date="2020-04" db="EMBL/GenBank/DDBJ databases">
        <title>Plant Genome Project.</title>
        <authorList>
            <person name="Zhang R.-G."/>
        </authorList>
    </citation>
    <scope>NUCLEOTIDE SEQUENCE [LARGE SCALE GENOMIC DNA]</scope>
    <source>
        <strain evidence="7">YNK0</strain>
        <tissue evidence="7">Leaf</tissue>
    </source>
</reference>
<keyword evidence="1" id="KW-0805">Transcription regulation</keyword>
<keyword evidence="2" id="KW-0238">DNA-binding</keyword>
<feature type="compositionally biased region" description="Pro residues" evidence="4">
    <location>
        <begin position="72"/>
        <end position="86"/>
    </location>
</feature>
<dbReference type="InterPro" id="IPR045865">
    <property type="entry name" value="ACT-like_dom_sf"/>
</dbReference>
<dbReference type="SUPFAM" id="SSF55021">
    <property type="entry name" value="ACT-like"/>
    <property type="match status" value="1"/>
</dbReference>
<name>A0A834ZFH9_TETSI</name>
<evidence type="ECO:0000256" key="3">
    <source>
        <dbReference type="ARBA" id="ARBA00023163"/>
    </source>
</evidence>
<feature type="compositionally biased region" description="Low complexity" evidence="4">
    <location>
        <begin position="53"/>
        <end position="64"/>
    </location>
</feature>
<organism evidence="7 8">
    <name type="scientific">Tetracentron sinense</name>
    <name type="common">Spur-leaf</name>
    <dbReference type="NCBI Taxonomy" id="13715"/>
    <lineage>
        <taxon>Eukaryota</taxon>
        <taxon>Viridiplantae</taxon>
        <taxon>Streptophyta</taxon>
        <taxon>Embryophyta</taxon>
        <taxon>Tracheophyta</taxon>
        <taxon>Spermatophyta</taxon>
        <taxon>Magnoliopsida</taxon>
        <taxon>Trochodendrales</taxon>
        <taxon>Trochodendraceae</taxon>
        <taxon>Tetracentron</taxon>
    </lineage>
</organism>
<feature type="region of interest" description="Disordered" evidence="4">
    <location>
        <begin position="46"/>
        <end position="86"/>
    </location>
</feature>
<evidence type="ECO:0000313" key="8">
    <source>
        <dbReference type="Proteomes" id="UP000655225"/>
    </source>
</evidence>
<accession>A0A834ZFH9</accession>
<dbReference type="SUPFAM" id="SSF47459">
    <property type="entry name" value="HLH, helix-loop-helix DNA-binding domain"/>
    <property type="match status" value="1"/>
</dbReference>
<dbReference type="GO" id="GO:0003700">
    <property type="term" value="F:DNA-binding transcription factor activity"/>
    <property type="evidence" value="ECO:0007669"/>
    <property type="project" value="InterPro"/>
</dbReference>
<keyword evidence="8" id="KW-1185">Reference proteome</keyword>
<comment type="caution">
    <text evidence="7">The sequence shown here is derived from an EMBL/GenBank/DDBJ whole genome shotgun (WGS) entry which is preliminary data.</text>
</comment>
<feature type="domain" description="ACT" evidence="6">
    <location>
        <begin position="245"/>
        <end position="324"/>
    </location>
</feature>
<keyword evidence="3" id="KW-0804">Transcription</keyword>
<gene>
    <name evidence="7" type="ORF">HHK36_009588</name>
</gene>
<dbReference type="InterPro" id="IPR002912">
    <property type="entry name" value="ACT_dom"/>
</dbReference>
<dbReference type="OMA" id="TIKATIC"/>
<evidence type="ECO:0000256" key="2">
    <source>
        <dbReference type="ARBA" id="ARBA00023125"/>
    </source>
</evidence>
<dbReference type="Gene3D" id="4.10.280.10">
    <property type="entry name" value="Helix-loop-helix DNA-binding domain"/>
    <property type="match status" value="1"/>
</dbReference>
<dbReference type="PROSITE" id="PS50888">
    <property type="entry name" value="BHLH"/>
    <property type="match status" value="1"/>
</dbReference>